<dbReference type="EMBL" id="JAGWCR010000003">
    <property type="protein sequence ID" value="MBS3648490.1"/>
    <property type="molecule type" value="Genomic_DNA"/>
</dbReference>
<dbReference type="GO" id="GO:0030246">
    <property type="term" value="F:carbohydrate binding"/>
    <property type="evidence" value="ECO:0007669"/>
    <property type="project" value="InterPro"/>
</dbReference>
<dbReference type="AlphaFoldDB" id="A0A942E0B1"/>
<evidence type="ECO:0000313" key="1">
    <source>
        <dbReference type="EMBL" id="MBS3648490.1"/>
    </source>
</evidence>
<sequence>MRGEVWKITGRHGGAEVQSLGGMLGPAIFRLGDREVQPFVVAPWDEEDLPDRPGILRHLRGEWPCVPFGADASRPGLPSDWRSEAARVDAVHDEHPHGFSSNHHWHLVAHGGNSITIGIDYPEGHAIAGLERTIALSDAAPAIEFSLTIRARKACRTSFGFHPVYRLPVRPGSVLLELKPGARAWTFPMDVEHGRTVLKPDQRNAAPGMLLSAVGTKLDLSALPFPSEGEDLALLTGLDGSIALTYPDDGYVVTQEWDAPHLPSCLLWISAQGRRFPPWNGRFRGLGVEPIAAAFDLGPAASAGPNPLSGSGTATTIALSPDAPFVTRYRIACSALG</sequence>
<reference evidence="1" key="1">
    <citation type="submission" date="2021-04" db="EMBL/GenBank/DDBJ databases">
        <title>Pseudaminobacter soli sp. nov., isolated from paddy soil contaminated by heavy metals.</title>
        <authorList>
            <person name="Zhang K."/>
        </authorList>
    </citation>
    <scope>NUCLEOTIDE SEQUENCE</scope>
    <source>
        <strain evidence="1">19-2017</strain>
    </source>
</reference>
<dbReference type="Proteomes" id="UP000680348">
    <property type="component" value="Unassembled WGS sequence"/>
</dbReference>
<dbReference type="RefSeq" id="WP_188254036.1">
    <property type="nucleotide sequence ID" value="NZ_JABVCF010000003.1"/>
</dbReference>
<dbReference type="SUPFAM" id="SSF74650">
    <property type="entry name" value="Galactose mutarotase-like"/>
    <property type="match status" value="1"/>
</dbReference>
<dbReference type="InterPro" id="IPR014718">
    <property type="entry name" value="GH-type_carb-bd"/>
</dbReference>
<comment type="caution">
    <text evidence="1">The sequence shown here is derived from an EMBL/GenBank/DDBJ whole genome shotgun (WGS) entry which is preliminary data.</text>
</comment>
<dbReference type="Gene3D" id="2.70.98.10">
    <property type="match status" value="1"/>
</dbReference>
<accession>A0A942E0B1</accession>
<evidence type="ECO:0000313" key="2">
    <source>
        <dbReference type="Proteomes" id="UP000680348"/>
    </source>
</evidence>
<evidence type="ECO:0008006" key="3">
    <source>
        <dbReference type="Google" id="ProtNLM"/>
    </source>
</evidence>
<keyword evidence="2" id="KW-1185">Reference proteome</keyword>
<dbReference type="GO" id="GO:0005975">
    <property type="term" value="P:carbohydrate metabolic process"/>
    <property type="evidence" value="ECO:0007669"/>
    <property type="project" value="InterPro"/>
</dbReference>
<gene>
    <name evidence="1" type="ORF">KEU06_07595</name>
</gene>
<protein>
    <recommendedName>
        <fullName evidence="3">Aldose 1-epimerase</fullName>
    </recommendedName>
</protein>
<proteinExistence type="predicted"/>
<dbReference type="GO" id="GO:0003824">
    <property type="term" value="F:catalytic activity"/>
    <property type="evidence" value="ECO:0007669"/>
    <property type="project" value="InterPro"/>
</dbReference>
<name>A0A942E0B1_9HYPH</name>
<dbReference type="InterPro" id="IPR011013">
    <property type="entry name" value="Gal_mutarotase_sf_dom"/>
</dbReference>
<organism evidence="1 2">
    <name type="scientific">Pseudaminobacter soli</name>
    <name type="common">ex Zhang et al. 2022</name>
    <dbReference type="NCBI Taxonomy" id="2831468"/>
    <lineage>
        <taxon>Bacteria</taxon>
        <taxon>Pseudomonadati</taxon>
        <taxon>Pseudomonadota</taxon>
        <taxon>Alphaproteobacteria</taxon>
        <taxon>Hyphomicrobiales</taxon>
        <taxon>Phyllobacteriaceae</taxon>
        <taxon>Pseudaminobacter</taxon>
    </lineage>
</organism>